<name>A0A1U7CVX0_9BACT</name>
<dbReference type="GO" id="GO:0006633">
    <property type="term" value="P:fatty acid biosynthetic process"/>
    <property type="evidence" value="ECO:0007669"/>
    <property type="project" value="UniProtKB-UniPathway"/>
</dbReference>
<dbReference type="InterPro" id="IPR029069">
    <property type="entry name" value="HotDog_dom_sf"/>
</dbReference>
<dbReference type="PROSITE" id="PS52004">
    <property type="entry name" value="KS3_2"/>
    <property type="match status" value="1"/>
</dbReference>
<dbReference type="SMART" id="SM00827">
    <property type="entry name" value="PKS_AT"/>
    <property type="match status" value="1"/>
</dbReference>
<dbReference type="InterPro" id="IPR016035">
    <property type="entry name" value="Acyl_Trfase/lysoPLipase"/>
</dbReference>
<dbReference type="SMART" id="SM00825">
    <property type="entry name" value="PKS_KS"/>
    <property type="match status" value="1"/>
</dbReference>
<dbReference type="Gene3D" id="3.40.47.10">
    <property type="match status" value="3"/>
</dbReference>
<dbReference type="InterPro" id="IPR001227">
    <property type="entry name" value="Ac_transferase_dom_sf"/>
</dbReference>
<feature type="region of interest" description="Disordered" evidence="12">
    <location>
        <begin position="1611"/>
        <end position="1631"/>
    </location>
</feature>
<evidence type="ECO:0000256" key="12">
    <source>
        <dbReference type="SAM" id="MobiDB-lite"/>
    </source>
</evidence>
<dbReference type="RefSeq" id="WP_076349491.1">
    <property type="nucleotide sequence ID" value="NZ_CP019082.1"/>
</dbReference>
<evidence type="ECO:0000256" key="5">
    <source>
        <dbReference type="ARBA" id="ARBA00022553"/>
    </source>
</evidence>
<evidence type="ECO:0000256" key="6">
    <source>
        <dbReference type="ARBA" id="ARBA00022679"/>
    </source>
</evidence>
<dbReference type="InterPro" id="IPR013114">
    <property type="entry name" value="FabA_FabZ"/>
</dbReference>
<evidence type="ECO:0000256" key="4">
    <source>
        <dbReference type="ARBA" id="ARBA00022516"/>
    </source>
</evidence>
<evidence type="ECO:0000313" key="15">
    <source>
        <dbReference type="Proteomes" id="UP000186309"/>
    </source>
</evidence>
<dbReference type="Gene3D" id="3.10.129.10">
    <property type="entry name" value="Hotdog Thioesterase"/>
    <property type="match status" value="4"/>
</dbReference>
<evidence type="ECO:0000256" key="2">
    <source>
        <dbReference type="ARBA" id="ARBA00006714"/>
    </source>
</evidence>
<dbReference type="InterPro" id="IPR020841">
    <property type="entry name" value="PKS_Beta-ketoAc_synthase_dom"/>
</dbReference>
<dbReference type="UniPathway" id="UPA00094"/>
<comment type="similarity">
    <text evidence="2">Belongs to the thioester dehydratase family. FabA subfamily.</text>
</comment>
<reference evidence="15" key="1">
    <citation type="submission" date="2016-12" db="EMBL/GenBank/DDBJ databases">
        <title>Comparative genomics of four Isosphaeraceae planctomycetes: a common pool of plasmids and glycoside hydrolase genes.</title>
        <authorList>
            <person name="Ivanova A."/>
        </authorList>
    </citation>
    <scope>NUCLEOTIDE SEQUENCE [LARGE SCALE GENOMIC DNA]</scope>
    <source>
        <strain evidence="15">PX4</strain>
    </source>
</reference>
<evidence type="ECO:0000256" key="11">
    <source>
        <dbReference type="RuleBase" id="RU003694"/>
    </source>
</evidence>
<dbReference type="EMBL" id="CP019082">
    <property type="protein sequence ID" value="APW63092.1"/>
    <property type="molecule type" value="Genomic_DNA"/>
</dbReference>
<dbReference type="SUPFAM" id="SSF54637">
    <property type="entry name" value="Thioesterase/thiol ester dehydrase-isomerase"/>
    <property type="match status" value="4"/>
</dbReference>
<dbReference type="InterPro" id="IPR014030">
    <property type="entry name" value="Ketoacyl_synth_N"/>
</dbReference>
<evidence type="ECO:0000256" key="1">
    <source>
        <dbReference type="ARBA" id="ARBA00005194"/>
    </source>
</evidence>
<keyword evidence="5" id="KW-0597">Phosphoprotein</keyword>
<evidence type="ECO:0000256" key="10">
    <source>
        <dbReference type="ARBA" id="ARBA00023239"/>
    </source>
</evidence>
<feature type="domain" description="Ketosynthase family 3 (KS3)" evidence="13">
    <location>
        <begin position="6"/>
        <end position="447"/>
    </location>
</feature>
<evidence type="ECO:0000256" key="8">
    <source>
        <dbReference type="ARBA" id="ARBA00023098"/>
    </source>
</evidence>
<keyword evidence="9" id="KW-0275">Fatty acid biosynthesis</keyword>
<dbReference type="KEGG" id="pbor:BSF38_04653"/>
<dbReference type="InterPro" id="IPR016039">
    <property type="entry name" value="Thiolase-like"/>
</dbReference>
<keyword evidence="3" id="KW-0596">Phosphopantetheine</keyword>
<dbReference type="InterPro" id="IPR052568">
    <property type="entry name" value="PKS-FAS_Synthase"/>
</dbReference>
<dbReference type="GO" id="GO:0005737">
    <property type="term" value="C:cytoplasm"/>
    <property type="evidence" value="ECO:0007669"/>
    <property type="project" value="InterPro"/>
</dbReference>
<dbReference type="Gene3D" id="3.40.366.10">
    <property type="entry name" value="Malonyl-Coenzyme A Acyl Carrier Protein, domain 2"/>
    <property type="match status" value="1"/>
</dbReference>
<proteinExistence type="inferred from homology"/>
<evidence type="ECO:0000313" key="14">
    <source>
        <dbReference type="EMBL" id="APW63092.1"/>
    </source>
</evidence>
<dbReference type="SUPFAM" id="SSF52151">
    <property type="entry name" value="FabD/lysophospholipase-like"/>
    <property type="match status" value="1"/>
</dbReference>
<evidence type="ECO:0000256" key="7">
    <source>
        <dbReference type="ARBA" id="ARBA00022832"/>
    </source>
</evidence>
<dbReference type="InterPro" id="IPR014043">
    <property type="entry name" value="Acyl_transferase_dom"/>
</dbReference>
<dbReference type="OrthoDB" id="219272at2"/>
<dbReference type="GO" id="GO:0004315">
    <property type="term" value="F:3-oxoacyl-[acyl-carrier-protein] synthase activity"/>
    <property type="evidence" value="ECO:0007669"/>
    <property type="project" value="InterPro"/>
</dbReference>
<dbReference type="Pfam" id="PF00109">
    <property type="entry name" value="ketoacyl-synt"/>
    <property type="match status" value="2"/>
</dbReference>
<dbReference type="CDD" id="cd01287">
    <property type="entry name" value="FabA"/>
    <property type="match status" value="1"/>
</dbReference>
<evidence type="ECO:0000259" key="13">
    <source>
        <dbReference type="PROSITE" id="PS52004"/>
    </source>
</evidence>
<dbReference type="CDD" id="cd00833">
    <property type="entry name" value="PKS"/>
    <property type="match status" value="1"/>
</dbReference>
<keyword evidence="4" id="KW-0444">Lipid biosynthesis</keyword>
<dbReference type="InterPro" id="IPR014031">
    <property type="entry name" value="Ketoacyl_synth_C"/>
</dbReference>
<dbReference type="InterPro" id="IPR010083">
    <property type="entry name" value="FabA"/>
</dbReference>
<accession>A0A1U7CVX0</accession>
<dbReference type="Gene3D" id="3.30.70.250">
    <property type="entry name" value="Malonyl-CoA ACP transacylase, ACP-binding"/>
    <property type="match status" value="1"/>
</dbReference>
<dbReference type="PANTHER" id="PTHR43074">
    <property type="entry name" value="OMEGA-3 POLYUNSATURATED FATTY ACID SYNTHASE PFAB-RELATED"/>
    <property type="match status" value="1"/>
</dbReference>
<protein>
    <submittedName>
        <fullName evidence="14">Polyketide synthase PksL</fullName>
    </submittedName>
</protein>
<keyword evidence="8" id="KW-0443">Lipid metabolism</keyword>
<dbReference type="Pfam" id="PF02801">
    <property type="entry name" value="Ketoacyl-synt_C"/>
    <property type="match status" value="1"/>
</dbReference>
<organism evidence="14 15">
    <name type="scientific">Paludisphaera borealis</name>
    <dbReference type="NCBI Taxonomy" id="1387353"/>
    <lineage>
        <taxon>Bacteria</taxon>
        <taxon>Pseudomonadati</taxon>
        <taxon>Planctomycetota</taxon>
        <taxon>Planctomycetia</taxon>
        <taxon>Isosphaerales</taxon>
        <taxon>Isosphaeraceae</taxon>
        <taxon>Paludisphaera</taxon>
    </lineage>
</organism>
<evidence type="ECO:0000256" key="9">
    <source>
        <dbReference type="ARBA" id="ARBA00023160"/>
    </source>
</evidence>
<dbReference type="InterPro" id="IPR018201">
    <property type="entry name" value="Ketoacyl_synth_AS"/>
</dbReference>
<dbReference type="Proteomes" id="UP000186309">
    <property type="component" value="Chromosome"/>
</dbReference>
<keyword evidence="10" id="KW-0456">Lyase</keyword>
<dbReference type="STRING" id="1387353.BSF38_04653"/>
<keyword evidence="6 11" id="KW-0808">Transferase</keyword>
<keyword evidence="15" id="KW-1185">Reference proteome</keyword>
<dbReference type="Pfam" id="PF07977">
    <property type="entry name" value="FabA"/>
    <property type="match status" value="2"/>
</dbReference>
<dbReference type="SUPFAM" id="SSF53901">
    <property type="entry name" value="Thiolase-like"/>
    <property type="match status" value="3"/>
</dbReference>
<dbReference type="PANTHER" id="PTHR43074:SF1">
    <property type="entry name" value="BETA-KETOACYL SYNTHASE FAMILY PROTEIN-RELATED"/>
    <property type="match status" value="1"/>
</dbReference>
<comment type="similarity">
    <text evidence="11">Belongs to the thiolase-like superfamily. Beta-ketoacyl-ACP synthases family.</text>
</comment>
<dbReference type="PROSITE" id="PS00606">
    <property type="entry name" value="KS3_1"/>
    <property type="match status" value="1"/>
</dbReference>
<feature type="compositionally biased region" description="Basic and acidic residues" evidence="12">
    <location>
        <begin position="1611"/>
        <end position="1626"/>
    </location>
</feature>
<keyword evidence="7" id="KW-0276">Fatty acid metabolism</keyword>
<gene>
    <name evidence="14" type="primary">pksL</name>
    <name evidence="14" type="ORF">BSF38_04653</name>
</gene>
<comment type="pathway">
    <text evidence="1">Lipid metabolism; fatty acid biosynthesis.</text>
</comment>
<dbReference type="GO" id="GO:0019171">
    <property type="term" value="F:(3R)-hydroxyacyl-[acyl-carrier-protein] dehydratase activity"/>
    <property type="evidence" value="ECO:0007669"/>
    <property type="project" value="InterPro"/>
</dbReference>
<evidence type="ECO:0000256" key="3">
    <source>
        <dbReference type="ARBA" id="ARBA00022450"/>
    </source>
</evidence>
<sequence length="2188" mass="234771">MIEQRTSAVAIVGIGAILPGSPTARSFWRLVSAGLDATTEPPPGRWLLDPSRAYDPLVGRADRVYTTRGGFTDDEPLDVGDLAIDPALVARLDPTFRLALRTARDAWNAARTETIDRSRVGVIFGNIVLPTETTSSLTRETLGRTIEDALGVPPSGPSNDEPYNAFPAGLPASLVARALGFGGPAFTLDAACASSLYALKLACDELTTGRVDAMLAGGVSRPDALYTQMGFSQLRALSPRGRSAPFDDEGDGLIVGEGAGLFVLKRLDDAIRQGDVIHGVIRGIGLSNDLHGDLLAPSSEGQLRAMRAAYDQAGWSPDDVDLVECHATGTPVGDAVEVESLKALWSDHSIEIPGRCVIGSVKSNVGHMLTAAGAAGLLKVLLAIEHKVLPPTANHTNTSPRLGLDESPFRVLKTAEPWPPAPSGRPRRAAISGFGFGGINAHMLIEEWTGQPVAIESTVKAPASPSKPVAIVGVSAHFGPWRGLPAYQHRVLGGETDSKAGHLLDGLRVRVGRFRIPPLELESMLLQQSLMLQTAAEAIDDARWSSDTGLRTCVVVGLGLDLNTTNFQLRWWLTARAPEWNAELGWNLSPRELDDWIVEACDAIHPALSPNRTMGSLGGLVASRIAREFRIGGPSFTVSCDENSGLEALRVAADWLARGEVDSAVVGAVDLAGDERTARAAGRLVGASEPFTPGEGATALVLKRHADAVRDGDRIYAVIRDPRAVGVSLDSVRRSIGWTGAAEGLAAVAAAAVALDRAILPPSDAIGPRYWLQNREDGPRVAVVRQQGLGGLDQTIVLEGVDDPSRPTRTRSLGPHPRAIFAVGGRDATQRAARLAKLESLAAEDPSRPIETLARLWHQAGLNEAETPALALIAADATSLARAIRAVRDDRPIEGVEFFPPRLDWDGPPQVALTYPGLGNVFAGMGSQLSALWPELLGELESRYATVRDQFAPDAWWNGPLPTRIDDHRPAILGQISVGSLTTALFQKLGVKPVAAVGYSLGESAALVALGAWADRDDMLKRLMASPLFATDLAGPCSTARRAWGLADSEPVDWVAGIVPRSGDDVDAAIAGVDRVYVLIRNAVDESVIGGQGDAVRGVLQTLRCPFLPLPLVSTVHCEVGRAVESEYRALHELKTAPVDGVTFYSGVWGTAYTPDHETAAAAITAQAAHVIDFPRVVEKAYADGVRVFLEMGPGSSCTRLIGRILGDRPHLAVSACPAEGDALDAVLRALGELIAAGVPVDLGFLYDGALEGQADDAPGDRREIVIDRGRAVVGLPSAPRLVPAERVAEPDRPIDPEPALGLVDVFLAPDSPAAVLDDLSSMSNPIAHQPTLNLSAEGPSESSSPLLRQFLETQLAASRAHEAFLRLSQGFSESMGRQIALEFDLLDAGELPVTAAPVLEMHRNEAPPAVSTPSPAITFEPVALDRAQCLEFAIGSIGAVLGPAYAEIDSHPTRVRLPDEPLMLVDRILTIEGRLGSLTSGRVVTEHDVLPGAWYLDGGRIAPCVAIESGQADLFLAGYLGIDLITKGLAVYRLLDATVTFHRDLPAPGDVIRYDIVISSFFRQGETHLFRFGYDATVNGEPLMTMRDGCAGFFSEAALAAGKGIVPRPLDAKPRPGVRPDDWRDLTPSTPTTLDARQVDALRAGDLHAAFGSPFDQIDMADPLPLPGGRMTLVHRVETLDPRGGRFGLGLIRAEADIHPDDWFMVCHFVDDRVMPGTLMYECCQHTLRIFLMRLGWVGAADSVRYEPQTGVANRLQCRGQVVATTRTVTYEITIKELGYGPEPYAIADALMFADGKPIVEFTDMGLRLSGTTREELERLWEGARTSKLVYSLDQILAFSTGAPSDCFGERFRPFDSERFIARLPRPPYQFLDQVTILEGDLCVQAVGASAEAEYTVPPDAWYFDSDRQPHVPYAVLLEAVLQACGFVSAFMGSALTSDGPLKYRNLGGRGRQHRIVDRNSGTLRSSVRVVKINRSAGMLLHHFEMSIHDASGLVFDGDTYFGFFHPDALIDQVGVREAVPYELTDDERRISRSFPLPDAAPFPDRKWRMVEQVDAFVSQGGPNGLGFIEGSGAVDPGAWFFQAHFLGDPVWPGSLGLESLQQLLKVVAAERWDAGPDAVFDSPGLGVEHGWTYRGQIASTNRRVTTQAVITAVDDDRRLITADGLLRVDGKVIYQMSGFTLGLRSR</sequence>